<dbReference type="EMBL" id="QUOV01000001">
    <property type="protein sequence ID" value="REL36213.1"/>
    <property type="molecule type" value="Genomic_DNA"/>
</dbReference>
<dbReference type="PANTHER" id="PTHR46310">
    <property type="entry name" value="AMIDASE 1"/>
    <property type="match status" value="1"/>
</dbReference>
<comment type="caution">
    <text evidence="2">The sequence shown here is derived from an EMBL/GenBank/DDBJ whole genome shotgun (WGS) entry which is preliminary data.</text>
</comment>
<dbReference type="Proteomes" id="UP000256999">
    <property type="component" value="Unassembled WGS sequence"/>
</dbReference>
<dbReference type="OrthoDB" id="9811471at2"/>
<feature type="domain" description="Amidase" evidence="1">
    <location>
        <begin position="21"/>
        <end position="183"/>
    </location>
</feature>
<sequence>MTVKQDSAIFCNHGPKGWQARDKGELAGLRLAVKDLFTVQGHKNSAGNPEWFRQALAATETSDSVNKLMMQACQFVGFTHTDELAYSLEGNNHHYGAAQNPKLAGHSCGGSSMGSAAAIAADLADIGLGTDTGGSIRVPASYCGLYGIRPSHGVISVQGLLPLAPAFDTTGWLTNSAELLSMVGNVLLPKQPIYKVEELLVCQSLFDLVEPELANALSNKLDEIVPYFAKVREFDIADTGILDELADAFRILQGREIARTHEQWLTSLSPDFSAHFAPAISARFEMALALTAAEEAQAKKVQQRWQKVMQQLTSSSALFLPTTPTVAPKLGADTSALRAKILTLTAMAGLSGAAQVHLPDISIPVDSNLPAQNDSESLAPYGYSLLMAANSDRTLLNLACDLSK</sequence>
<proteinExistence type="predicted"/>
<accession>A0A3E0UHX2</accession>
<organism evidence="2 3">
    <name type="scientific">Thalassotalea euphylliae</name>
    <dbReference type="NCBI Taxonomy" id="1655234"/>
    <lineage>
        <taxon>Bacteria</taxon>
        <taxon>Pseudomonadati</taxon>
        <taxon>Pseudomonadota</taxon>
        <taxon>Gammaproteobacteria</taxon>
        <taxon>Alteromonadales</taxon>
        <taxon>Colwelliaceae</taxon>
        <taxon>Thalassotalea</taxon>
    </lineage>
</organism>
<dbReference type="SUPFAM" id="SSF75304">
    <property type="entry name" value="Amidase signature (AS) enzymes"/>
    <property type="match status" value="1"/>
</dbReference>
<evidence type="ECO:0000313" key="3">
    <source>
        <dbReference type="Proteomes" id="UP000256999"/>
    </source>
</evidence>
<dbReference type="InterPro" id="IPR036928">
    <property type="entry name" value="AS_sf"/>
</dbReference>
<gene>
    <name evidence="2" type="ORF">DXX92_13280</name>
</gene>
<dbReference type="InterPro" id="IPR023631">
    <property type="entry name" value="Amidase_dom"/>
</dbReference>
<dbReference type="PANTHER" id="PTHR46310:SF7">
    <property type="entry name" value="AMIDASE 1"/>
    <property type="match status" value="1"/>
</dbReference>
<evidence type="ECO:0000259" key="1">
    <source>
        <dbReference type="Pfam" id="PF01425"/>
    </source>
</evidence>
<dbReference type="Gene3D" id="3.90.1300.10">
    <property type="entry name" value="Amidase signature (AS) domain"/>
    <property type="match status" value="1"/>
</dbReference>
<dbReference type="Pfam" id="PF01425">
    <property type="entry name" value="Amidase"/>
    <property type="match status" value="1"/>
</dbReference>
<evidence type="ECO:0000313" key="2">
    <source>
        <dbReference type="EMBL" id="REL36213.1"/>
    </source>
</evidence>
<reference evidence="2 3" key="1">
    <citation type="submission" date="2018-08" db="EMBL/GenBank/DDBJ databases">
        <title>Thalassotalea euphylliae genome.</title>
        <authorList>
            <person name="Summers S."/>
            <person name="Rice S.A."/>
            <person name="Freckelton M.L."/>
            <person name="Nedved B.T."/>
            <person name="Hadfield M.G."/>
        </authorList>
    </citation>
    <scope>NUCLEOTIDE SEQUENCE [LARGE SCALE GENOMIC DNA]</scope>
    <source>
        <strain evidence="2 3">H2</strain>
    </source>
</reference>
<dbReference type="AlphaFoldDB" id="A0A3E0UHX2"/>
<name>A0A3E0UHX2_9GAMM</name>
<protein>
    <submittedName>
        <fullName evidence="2">Amidase</fullName>
    </submittedName>
</protein>